<evidence type="ECO:0000259" key="2">
    <source>
        <dbReference type="Pfam" id="PF06985"/>
    </source>
</evidence>
<dbReference type="PANTHER" id="PTHR24148:SF64">
    <property type="entry name" value="HETEROKARYON INCOMPATIBILITY DOMAIN-CONTAINING PROTEIN"/>
    <property type="match status" value="1"/>
</dbReference>
<comment type="caution">
    <text evidence="3">The sequence shown here is derived from an EMBL/GenBank/DDBJ whole genome shotgun (WGS) entry which is preliminary data.</text>
</comment>
<proteinExistence type="predicted"/>
<gene>
    <name evidence="3" type="ORF">LTR09_011808</name>
</gene>
<dbReference type="InterPro" id="IPR010730">
    <property type="entry name" value="HET"/>
</dbReference>
<dbReference type="Proteomes" id="UP001271007">
    <property type="component" value="Unassembled WGS sequence"/>
</dbReference>
<evidence type="ECO:0000313" key="3">
    <source>
        <dbReference type="EMBL" id="KAK3046725.1"/>
    </source>
</evidence>
<dbReference type="AlphaFoldDB" id="A0AAJ0G7C1"/>
<dbReference type="Pfam" id="PF06985">
    <property type="entry name" value="HET"/>
    <property type="match status" value="1"/>
</dbReference>
<name>A0AAJ0G7C1_9PEZI</name>
<evidence type="ECO:0000313" key="4">
    <source>
        <dbReference type="Proteomes" id="UP001271007"/>
    </source>
</evidence>
<dbReference type="PANTHER" id="PTHR24148">
    <property type="entry name" value="ANKYRIN REPEAT DOMAIN-CONTAINING PROTEIN 39 HOMOLOG-RELATED"/>
    <property type="match status" value="1"/>
</dbReference>
<keyword evidence="4" id="KW-1185">Reference proteome</keyword>
<feature type="domain" description="Heterokaryon incompatibility" evidence="2">
    <location>
        <begin position="69"/>
        <end position="169"/>
    </location>
</feature>
<protein>
    <recommendedName>
        <fullName evidence="2">Heterokaryon incompatibility domain-containing protein</fullName>
    </recommendedName>
</protein>
<accession>A0AAJ0G7C1</accession>
<evidence type="ECO:0000256" key="1">
    <source>
        <dbReference type="SAM" id="MobiDB-lite"/>
    </source>
</evidence>
<dbReference type="EMBL" id="JAWDJX010000082">
    <property type="protein sequence ID" value="KAK3046725.1"/>
    <property type="molecule type" value="Genomic_DNA"/>
</dbReference>
<sequence>MVWWWSKTPEPPDEKSNKSLRDGDSRLYWTLDANLDEIRLLRVKAGKENHRLSCKLRRVSLLDDPKPVYETVSYCWGGSNAKEAILLNGVKRDIPSSAAQAIRRIRLLDADRDLWIDAICINQNDDTERGQQVSAMHKVYSQTRRNLIWLGENGMTDPGSSHAKEETNDYNDSVPTIMDNNGQRRFAATGTGIKALSYIEVVLCIYDRPWL</sequence>
<reference evidence="3" key="1">
    <citation type="submission" date="2023-04" db="EMBL/GenBank/DDBJ databases">
        <title>Black Yeasts Isolated from many extreme environments.</title>
        <authorList>
            <person name="Coleine C."/>
            <person name="Stajich J.E."/>
            <person name="Selbmann L."/>
        </authorList>
    </citation>
    <scope>NUCLEOTIDE SEQUENCE</scope>
    <source>
        <strain evidence="3">CCFEE 5312</strain>
    </source>
</reference>
<organism evidence="3 4">
    <name type="scientific">Extremus antarcticus</name>
    <dbReference type="NCBI Taxonomy" id="702011"/>
    <lineage>
        <taxon>Eukaryota</taxon>
        <taxon>Fungi</taxon>
        <taxon>Dikarya</taxon>
        <taxon>Ascomycota</taxon>
        <taxon>Pezizomycotina</taxon>
        <taxon>Dothideomycetes</taxon>
        <taxon>Dothideomycetidae</taxon>
        <taxon>Mycosphaerellales</taxon>
        <taxon>Extremaceae</taxon>
        <taxon>Extremus</taxon>
    </lineage>
</organism>
<dbReference type="InterPro" id="IPR052895">
    <property type="entry name" value="HetReg/Transcr_Mod"/>
</dbReference>
<feature type="region of interest" description="Disordered" evidence="1">
    <location>
        <begin position="156"/>
        <end position="176"/>
    </location>
</feature>